<organism evidence="1 2">
    <name type="scientific">Protea cynaroides</name>
    <dbReference type="NCBI Taxonomy" id="273540"/>
    <lineage>
        <taxon>Eukaryota</taxon>
        <taxon>Viridiplantae</taxon>
        <taxon>Streptophyta</taxon>
        <taxon>Embryophyta</taxon>
        <taxon>Tracheophyta</taxon>
        <taxon>Spermatophyta</taxon>
        <taxon>Magnoliopsida</taxon>
        <taxon>Proteales</taxon>
        <taxon>Proteaceae</taxon>
        <taxon>Protea</taxon>
    </lineage>
</organism>
<gene>
    <name evidence="1" type="ORF">NE237_002066</name>
</gene>
<evidence type="ECO:0000313" key="2">
    <source>
        <dbReference type="Proteomes" id="UP001141806"/>
    </source>
</evidence>
<evidence type="ECO:0000313" key="1">
    <source>
        <dbReference type="EMBL" id="KAJ4976960.1"/>
    </source>
</evidence>
<comment type="caution">
    <text evidence="1">The sequence shown here is derived from an EMBL/GenBank/DDBJ whole genome shotgun (WGS) entry which is preliminary data.</text>
</comment>
<accession>A0A9Q0QYP4</accession>
<sequence length="159" mass="17546">MTITGNPASGNTSAKAQKAYARSIKSTEWSGKRARTGDFLISSDEDLCRLEVPHDNAIVITLCIDDNDVHKIMVDTGSSAGIIYWQVFQRMEIPQDRLVSVDYPLISFSRDLVAVKGSIRLPIKAGTYPRESQVMMNFLVVDVPSSYNTLPGRPGLRAL</sequence>
<dbReference type="Proteomes" id="UP001141806">
    <property type="component" value="Unassembled WGS sequence"/>
</dbReference>
<dbReference type="PANTHER" id="PTHR33240">
    <property type="entry name" value="OS08G0508500 PROTEIN"/>
    <property type="match status" value="1"/>
</dbReference>
<keyword evidence="2" id="KW-1185">Reference proteome</keyword>
<protein>
    <submittedName>
        <fullName evidence="1">Uncharacterized protein</fullName>
    </submittedName>
</protein>
<dbReference type="OrthoDB" id="1400091at2759"/>
<dbReference type="AlphaFoldDB" id="A0A9Q0QYP4"/>
<reference evidence="1" key="1">
    <citation type="journal article" date="2023" name="Plant J.">
        <title>The genome of the king protea, Protea cynaroides.</title>
        <authorList>
            <person name="Chang J."/>
            <person name="Duong T.A."/>
            <person name="Schoeman C."/>
            <person name="Ma X."/>
            <person name="Roodt D."/>
            <person name="Barker N."/>
            <person name="Li Z."/>
            <person name="Van de Peer Y."/>
            <person name="Mizrachi E."/>
        </authorList>
    </citation>
    <scope>NUCLEOTIDE SEQUENCE</scope>
    <source>
        <tissue evidence="1">Young leaves</tissue>
    </source>
</reference>
<dbReference type="PANTHER" id="PTHR33240:SF8">
    <property type="entry name" value="OS03G0439900 PROTEIN"/>
    <property type="match status" value="1"/>
</dbReference>
<name>A0A9Q0QYP4_9MAGN</name>
<dbReference type="EMBL" id="JAMYWD010000003">
    <property type="protein sequence ID" value="KAJ4976960.1"/>
    <property type="molecule type" value="Genomic_DNA"/>
</dbReference>
<proteinExistence type="predicted"/>